<keyword evidence="3" id="KW-0378">Hydrolase</keyword>
<keyword evidence="2 4" id="KW-0732">Signal</keyword>
<organism evidence="7 8">
    <name type="scientific">Streptomyces chrestomyceticus JCM 4735</name>
    <dbReference type="NCBI Taxonomy" id="1306181"/>
    <lineage>
        <taxon>Bacteria</taxon>
        <taxon>Bacillati</taxon>
        <taxon>Actinomycetota</taxon>
        <taxon>Actinomycetes</taxon>
        <taxon>Kitasatosporales</taxon>
        <taxon>Streptomycetaceae</taxon>
        <taxon>Streptomyces</taxon>
    </lineage>
</organism>
<dbReference type="InterPro" id="IPR029058">
    <property type="entry name" value="AB_hydrolase_fold"/>
</dbReference>
<dbReference type="PANTHER" id="PTHR43248:SF29">
    <property type="entry name" value="TRIPEPTIDYL AMINOPEPTIDASE"/>
    <property type="match status" value="1"/>
</dbReference>
<gene>
    <name evidence="7" type="ORF">OEIGOIKO_02617</name>
</gene>
<dbReference type="AlphaFoldDB" id="A0A7U9KU46"/>
<evidence type="ECO:0000259" key="5">
    <source>
        <dbReference type="Pfam" id="PF00561"/>
    </source>
</evidence>
<evidence type="ECO:0000256" key="1">
    <source>
        <dbReference type="ARBA" id="ARBA00010088"/>
    </source>
</evidence>
<evidence type="ECO:0000256" key="2">
    <source>
        <dbReference type="ARBA" id="ARBA00022729"/>
    </source>
</evidence>
<dbReference type="GO" id="GO:0016787">
    <property type="term" value="F:hydrolase activity"/>
    <property type="evidence" value="ECO:0007669"/>
    <property type="project" value="UniProtKB-KW"/>
</dbReference>
<name>A0A7U9KU46_9ACTN</name>
<dbReference type="InterPro" id="IPR051601">
    <property type="entry name" value="Serine_prot/Carboxylest_S33"/>
</dbReference>
<comment type="caution">
    <text evidence="7">The sequence shown here is derived from an EMBL/GenBank/DDBJ whole genome shotgun (WGS) entry which is preliminary data.</text>
</comment>
<evidence type="ECO:0000259" key="6">
    <source>
        <dbReference type="Pfam" id="PF08386"/>
    </source>
</evidence>
<dbReference type="InterPro" id="IPR000073">
    <property type="entry name" value="AB_hydrolase_1"/>
</dbReference>
<feature type="domain" description="Peptidase S33 tripeptidyl aminopeptidase-like C-terminal" evidence="6">
    <location>
        <begin position="405"/>
        <end position="505"/>
    </location>
</feature>
<dbReference type="Proteomes" id="UP000287830">
    <property type="component" value="Unassembled WGS sequence"/>
</dbReference>
<reference evidence="7 8" key="1">
    <citation type="submission" date="2018-11" db="EMBL/GenBank/DDBJ databases">
        <title>Whole genome sequence of Streptomyces chrestomyceticus NBRC 13444(T).</title>
        <authorList>
            <person name="Komaki H."/>
            <person name="Tamura T."/>
        </authorList>
    </citation>
    <scope>NUCLEOTIDE SEQUENCE [LARGE SCALE GENOMIC DNA]</scope>
    <source>
        <strain evidence="7 8">NBRC 13444</strain>
    </source>
</reference>
<dbReference type="Pfam" id="PF08386">
    <property type="entry name" value="Abhydrolase_4"/>
    <property type="match status" value="1"/>
</dbReference>
<dbReference type="Pfam" id="PF00561">
    <property type="entry name" value="Abhydrolase_1"/>
    <property type="match status" value="1"/>
</dbReference>
<dbReference type="PANTHER" id="PTHR43248">
    <property type="entry name" value="2-SUCCINYL-6-HYDROXY-2,4-CYCLOHEXADIENE-1-CARBOXYLATE SYNTHASE"/>
    <property type="match status" value="1"/>
</dbReference>
<dbReference type="InterPro" id="IPR013595">
    <property type="entry name" value="Pept_S33_TAP-like_C"/>
</dbReference>
<dbReference type="EMBL" id="BHZC01000001">
    <property type="protein sequence ID" value="GCD34877.1"/>
    <property type="molecule type" value="Genomic_DNA"/>
</dbReference>
<feature type="domain" description="AB hydrolase-1" evidence="5">
    <location>
        <begin position="123"/>
        <end position="320"/>
    </location>
</feature>
<protein>
    <submittedName>
        <fullName evidence="7">Peptidase</fullName>
    </submittedName>
</protein>
<dbReference type="GeneID" id="95621586"/>
<dbReference type="Gene3D" id="3.40.50.1820">
    <property type="entry name" value="alpha/beta hydrolase"/>
    <property type="match status" value="1"/>
</dbReference>
<comment type="similarity">
    <text evidence="1">Belongs to the peptidase S33 family.</text>
</comment>
<feature type="chain" id="PRO_5030935231" evidence="4">
    <location>
        <begin position="36"/>
        <end position="511"/>
    </location>
</feature>
<evidence type="ECO:0000256" key="4">
    <source>
        <dbReference type="SAM" id="SignalP"/>
    </source>
</evidence>
<feature type="signal peptide" evidence="4">
    <location>
        <begin position="1"/>
        <end position="35"/>
    </location>
</feature>
<sequence length="511" mass="55557">MRVFGKSRWRRASVAGLVTVATAALLPAATGPAAAAGDGHVPARYTEQRLDWHTCDGAPSLDCATMSVPRDWHHPADGPDISVSVSRHRAADPAARRGVLMMAAGGPGGQGLLRPADFAKRSPTVAAAYDIVSFDQRGLPRSTPLACQTRAEFDAFFGDDSRDRSPSAVRGVVQRSRQLARSCQERGGGLAPYLTTDQTVRDMDLFRALLGARKFAYYGPSYAGMIGAYYATEFPHRVDRLVLDSTVAFDGTWESFLMDQPRSFQRRFERDFLPWLAARDATYHYGRTAAAVEAKWEARRRALRDRPAVLDDGRRVTPNRLDFGTSQALYNAARGFAPLATALAALDHWDTAAPAERGAAKEVFGDYLSPEFLAEYTAVTCNDTPWSHDMDRWVRRTATYTATYPLVGARALAFAATCAAWPASRAPRVRVTGKGLPTTLMLGSLHDPAIYYEGVLRSHRALRGSRLVTVAGGDHGQYQNHNPCVDALVDRYLLTGAAPAKDIGCPAPGPG</sequence>
<dbReference type="SUPFAM" id="SSF53474">
    <property type="entry name" value="alpha/beta-Hydrolases"/>
    <property type="match status" value="1"/>
</dbReference>
<dbReference type="RefSeq" id="WP_167515104.1">
    <property type="nucleotide sequence ID" value="NZ_BHZC01000001.1"/>
</dbReference>
<evidence type="ECO:0000256" key="3">
    <source>
        <dbReference type="ARBA" id="ARBA00022801"/>
    </source>
</evidence>
<proteinExistence type="inferred from homology"/>
<evidence type="ECO:0000313" key="8">
    <source>
        <dbReference type="Proteomes" id="UP000287830"/>
    </source>
</evidence>
<accession>A0A7U9KU46</accession>
<evidence type="ECO:0000313" key="7">
    <source>
        <dbReference type="EMBL" id="GCD34877.1"/>
    </source>
</evidence>